<accession>A0A9K3JV71</accession>
<keyword evidence="1" id="KW-0472">Membrane</keyword>
<reference evidence="2" key="2">
    <citation type="submission" date="2020-06" db="EMBL/GenBank/DDBJ databases">
        <title>Helianthus annuus Genome sequencing and assembly Release 2.</title>
        <authorList>
            <person name="Gouzy J."/>
            <person name="Langlade N."/>
            <person name="Munos S."/>
        </authorList>
    </citation>
    <scope>NUCLEOTIDE SEQUENCE</scope>
    <source>
        <tissue evidence="2">Leaves</tissue>
    </source>
</reference>
<proteinExistence type="predicted"/>
<dbReference type="Proteomes" id="UP000215914">
    <property type="component" value="Unassembled WGS sequence"/>
</dbReference>
<organism evidence="2 3">
    <name type="scientific">Helianthus annuus</name>
    <name type="common">Common sunflower</name>
    <dbReference type="NCBI Taxonomy" id="4232"/>
    <lineage>
        <taxon>Eukaryota</taxon>
        <taxon>Viridiplantae</taxon>
        <taxon>Streptophyta</taxon>
        <taxon>Embryophyta</taxon>
        <taxon>Tracheophyta</taxon>
        <taxon>Spermatophyta</taxon>
        <taxon>Magnoliopsida</taxon>
        <taxon>eudicotyledons</taxon>
        <taxon>Gunneridae</taxon>
        <taxon>Pentapetalae</taxon>
        <taxon>asterids</taxon>
        <taxon>campanulids</taxon>
        <taxon>Asterales</taxon>
        <taxon>Asteraceae</taxon>
        <taxon>Asteroideae</taxon>
        <taxon>Heliantheae alliance</taxon>
        <taxon>Heliantheae</taxon>
        <taxon>Helianthus</taxon>
    </lineage>
</organism>
<keyword evidence="1" id="KW-1133">Transmembrane helix</keyword>
<protein>
    <submittedName>
        <fullName evidence="2">Uncharacterized protein</fullName>
    </submittedName>
</protein>
<gene>
    <name evidence="2" type="ORF">HanXRQr2_Chr01g0018651</name>
</gene>
<evidence type="ECO:0000256" key="1">
    <source>
        <dbReference type="SAM" id="Phobius"/>
    </source>
</evidence>
<comment type="caution">
    <text evidence="2">The sequence shown here is derived from an EMBL/GenBank/DDBJ whole genome shotgun (WGS) entry which is preliminary data.</text>
</comment>
<evidence type="ECO:0000313" key="3">
    <source>
        <dbReference type="Proteomes" id="UP000215914"/>
    </source>
</evidence>
<feature type="transmembrane region" description="Helical" evidence="1">
    <location>
        <begin position="34"/>
        <end position="53"/>
    </location>
</feature>
<reference evidence="2" key="1">
    <citation type="journal article" date="2017" name="Nature">
        <title>The sunflower genome provides insights into oil metabolism, flowering and Asterid evolution.</title>
        <authorList>
            <person name="Badouin H."/>
            <person name="Gouzy J."/>
            <person name="Grassa C.J."/>
            <person name="Murat F."/>
            <person name="Staton S.E."/>
            <person name="Cottret L."/>
            <person name="Lelandais-Briere C."/>
            <person name="Owens G.L."/>
            <person name="Carrere S."/>
            <person name="Mayjonade B."/>
            <person name="Legrand L."/>
            <person name="Gill N."/>
            <person name="Kane N.C."/>
            <person name="Bowers J.E."/>
            <person name="Hubner S."/>
            <person name="Bellec A."/>
            <person name="Berard A."/>
            <person name="Berges H."/>
            <person name="Blanchet N."/>
            <person name="Boniface M.C."/>
            <person name="Brunel D."/>
            <person name="Catrice O."/>
            <person name="Chaidir N."/>
            <person name="Claudel C."/>
            <person name="Donnadieu C."/>
            <person name="Faraut T."/>
            <person name="Fievet G."/>
            <person name="Helmstetter N."/>
            <person name="King M."/>
            <person name="Knapp S.J."/>
            <person name="Lai Z."/>
            <person name="Le Paslier M.C."/>
            <person name="Lippi Y."/>
            <person name="Lorenzon L."/>
            <person name="Mandel J.R."/>
            <person name="Marage G."/>
            <person name="Marchand G."/>
            <person name="Marquand E."/>
            <person name="Bret-Mestries E."/>
            <person name="Morien E."/>
            <person name="Nambeesan S."/>
            <person name="Nguyen T."/>
            <person name="Pegot-Espagnet P."/>
            <person name="Pouilly N."/>
            <person name="Raftis F."/>
            <person name="Sallet E."/>
            <person name="Schiex T."/>
            <person name="Thomas J."/>
            <person name="Vandecasteele C."/>
            <person name="Vares D."/>
            <person name="Vear F."/>
            <person name="Vautrin S."/>
            <person name="Crespi M."/>
            <person name="Mangin B."/>
            <person name="Burke J.M."/>
            <person name="Salse J."/>
            <person name="Munos S."/>
            <person name="Vincourt P."/>
            <person name="Rieseberg L.H."/>
            <person name="Langlade N.B."/>
        </authorList>
    </citation>
    <scope>NUCLEOTIDE SEQUENCE</scope>
    <source>
        <tissue evidence="2">Leaves</tissue>
    </source>
</reference>
<sequence length="93" mass="10556">MLCFGVVPRALGWFVSLVFWRKSAKHCGFCLVRWVVFLLFPFCIHVACAQTGLDRPSLLIGSLDEVALCFRIGIARVLYAGSSDLLHWFSFWS</sequence>
<evidence type="ECO:0000313" key="2">
    <source>
        <dbReference type="EMBL" id="KAF5821776.1"/>
    </source>
</evidence>
<dbReference type="Gramene" id="mRNA:HanXRQr2_Chr01g0018651">
    <property type="protein sequence ID" value="CDS:HanXRQr2_Chr01g0018651.1"/>
    <property type="gene ID" value="HanXRQr2_Chr01g0018651"/>
</dbReference>
<dbReference type="AlphaFoldDB" id="A0A9K3JV71"/>
<name>A0A9K3JV71_HELAN</name>
<keyword evidence="3" id="KW-1185">Reference proteome</keyword>
<dbReference type="EMBL" id="MNCJ02000316">
    <property type="protein sequence ID" value="KAF5821776.1"/>
    <property type="molecule type" value="Genomic_DNA"/>
</dbReference>
<keyword evidence="1" id="KW-0812">Transmembrane</keyword>